<name>A0A0E3RDL8_METMZ</name>
<dbReference type="GeneID" id="24865967"/>
<protein>
    <submittedName>
        <fullName evidence="1">Uncharacterized protein</fullName>
    </submittedName>
</protein>
<evidence type="ECO:0000313" key="1">
    <source>
        <dbReference type="EMBL" id="AKB62660.1"/>
    </source>
</evidence>
<sequence>MAATTTICIDPNIKSKLDDLKAYKNESYNSVVERLIKMAYDEEPLTDEDIKGIEESLEDIKAGRVYSEEEAKRMMGIED</sequence>
<dbReference type="Pfam" id="PF24434">
    <property type="entry name" value="DUF7557"/>
    <property type="match status" value="1"/>
</dbReference>
<dbReference type="EMBL" id="CP009511">
    <property type="protein sequence ID" value="AKB62660.1"/>
    <property type="molecule type" value="Genomic_DNA"/>
</dbReference>
<gene>
    <name evidence="1" type="ORF">MSMAP_2675</name>
</gene>
<reference evidence="1 2" key="1">
    <citation type="submission" date="2014-07" db="EMBL/GenBank/DDBJ databases">
        <title>Methanogenic archaea and the global carbon cycle.</title>
        <authorList>
            <person name="Henriksen J.R."/>
            <person name="Luke J."/>
            <person name="Reinhart S."/>
            <person name="Benedict M.N."/>
            <person name="Youngblut N.D."/>
            <person name="Metcalf M.E."/>
            <person name="Whitaker R.J."/>
            <person name="Metcalf W.W."/>
        </authorList>
    </citation>
    <scope>NUCLEOTIDE SEQUENCE [LARGE SCALE GENOMIC DNA]</scope>
    <source>
        <strain evidence="1 2">SarPi</strain>
    </source>
</reference>
<dbReference type="PATRIC" id="fig|1434115.4.peg.3408"/>
<proteinExistence type="predicted"/>
<dbReference type="HOGENOM" id="CLU_191925_0_0_2"/>
<dbReference type="Proteomes" id="UP000033116">
    <property type="component" value="Chromosome"/>
</dbReference>
<accession>A0A0E3RDL8</accession>
<organism evidence="1 2">
    <name type="scientific">Methanosarcina mazei SarPi</name>
    <dbReference type="NCBI Taxonomy" id="1434115"/>
    <lineage>
        <taxon>Archaea</taxon>
        <taxon>Methanobacteriati</taxon>
        <taxon>Methanobacteriota</taxon>
        <taxon>Stenosarchaea group</taxon>
        <taxon>Methanomicrobia</taxon>
        <taxon>Methanosarcinales</taxon>
        <taxon>Methanosarcinaceae</taxon>
        <taxon>Methanosarcina</taxon>
    </lineage>
</organism>
<dbReference type="RefSeq" id="WP_048037549.1">
    <property type="nucleotide sequence ID" value="NZ_CP009511.1"/>
</dbReference>
<dbReference type="AlphaFoldDB" id="A0A0E3RDL8"/>
<dbReference type="InterPro" id="IPR055979">
    <property type="entry name" value="DUF7557"/>
</dbReference>
<evidence type="ECO:0000313" key="2">
    <source>
        <dbReference type="Proteomes" id="UP000033116"/>
    </source>
</evidence>